<comment type="caution">
    <text evidence="1">The sequence shown here is derived from an EMBL/GenBank/DDBJ whole genome shotgun (WGS) entry which is preliminary data.</text>
</comment>
<evidence type="ECO:0000313" key="1">
    <source>
        <dbReference type="EMBL" id="PUA32765.1"/>
    </source>
</evidence>
<accession>A0A2R7Y5E7</accession>
<reference evidence="1 2" key="1">
    <citation type="journal article" date="2018" name="Syst. Appl. Microbiol.">
        <title>A new symbiotic nanoarchaeote (Candidatus Nanoclepta minutus) and its host (Zestosphaera tikiterensis gen. nov., sp. nov.) from a New Zealand hot spring.</title>
        <authorList>
            <person name="St John E."/>
            <person name="Liu Y."/>
            <person name="Podar M."/>
            <person name="Stott M.B."/>
            <person name="Meneghin J."/>
            <person name="Chen Z."/>
            <person name="Lagutin K."/>
            <person name="Mitchell K."/>
            <person name="Reysenbach A.L."/>
        </authorList>
    </citation>
    <scope>NUCLEOTIDE SEQUENCE [LARGE SCALE GENOMIC DNA]</scope>
    <source>
        <strain evidence="1">NZ3</strain>
    </source>
</reference>
<protein>
    <submittedName>
        <fullName evidence="1">Uncharacterized protein</fullName>
    </submittedName>
</protein>
<dbReference type="Proteomes" id="UP000244093">
    <property type="component" value="Unassembled WGS sequence"/>
</dbReference>
<dbReference type="PIRSF" id="PIRSF014422">
    <property type="entry name" value="UCP014422"/>
    <property type="match status" value="1"/>
</dbReference>
<dbReference type="InterPro" id="IPR016618">
    <property type="entry name" value="UCP014422"/>
</dbReference>
<proteinExistence type="predicted"/>
<dbReference type="AlphaFoldDB" id="A0A2R7Y5E7"/>
<dbReference type="EMBL" id="NBVN01000003">
    <property type="protein sequence ID" value="PUA32765.1"/>
    <property type="molecule type" value="Genomic_DNA"/>
</dbReference>
<sequence length="153" mass="17331">MKYLSLPPKIKVLEALGAIADNRIKNLGKNLYEVISSEGDRKYKVYVNLSLSEACSTDNGTTYRDYVGYPIIAVLMLEGVLPYDEELSRALAGIKWRELNTKYKNYAVVENIVKREVTGRGVSEVRLEEFSEDILAKLRAIKLRKSNVCYTTS</sequence>
<evidence type="ECO:0000313" key="2">
    <source>
        <dbReference type="Proteomes" id="UP000244093"/>
    </source>
</evidence>
<organism evidence="1 2">
    <name type="scientific">Zestosphaera tikiterensis</name>
    <dbReference type="NCBI Taxonomy" id="1973259"/>
    <lineage>
        <taxon>Archaea</taxon>
        <taxon>Thermoproteota</taxon>
        <taxon>Thermoprotei</taxon>
        <taxon>Desulfurococcales</taxon>
        <taxon>Desulfurococcaceae</taxon>
        <taxon>Zestosphaera</taxon>
    </lineage>
</organism>
<gene>
    <name evidence="1" type="ORF">B7O98_04760</name>
</gene>
<name>A0A2R7Y5E7_9CREN</name>